<dbReference type="InterPro" id="IPR002918">
    <property type="entry name" value="Lipase_EstA/Esterase_EstB"/>
</dbReference>
<evidence type="ECO:0000256" key="1">
    <source>
        <dbReference type="SAM" id="SignalP"/>
    </source>
</evidence>
<keyword evidence="1" id="KW-0732">Signal</keyword>
<name>A0AAF3EX84_9BILA</name>
<reference evidence="3" key="1">
    <citation type="submission" date="2024-02" db="UniProtKB">
        <authorList>
            <consortium name="WormBaseParasite"/>
        </authorList>
    </citation>
    <scope>IDENTIFICATION</scope>
</reference>
<accession>A0AAF3EX84</accession>
<feature type="chain" id="PRO_5042042328" evidence="1">
    <location>
        <begin position="18"/>
        <end position="335"/>
    </location>
</feature>
<dbReference type="InterPro" id="IPR029058">
    <property type="entry name" value="AB_hydrolase_fold"/>
</dbReference>
<dbReference type="WBParaSite" id="MBELARI_LOCUS18785">
    <property type="protein sequence ID" value="MBELARI_LOCUS18785"/>
    <property type="gene ID" value="MBELARI_LOCUS18785"/>
</dbReference>
<proteinExistence type="predicted"/>
<sequence>MLLILNIFVFLISFAFSFDDPLGPITKDFEEWLNRNGYAQYDFPRHDWGKVGSYGGKVDANQKLRFTPVIFMHGNSDGALRIPGPYSSGSSTQIAYFQSMGYTSAELYVTTWGNRSVPDSQFQAHNCSTIIHLRRFVEAVMGYTKSPTVNLAGHSMGVTLARKVAKGGKMVEKVDMSTCDIGKPLTDVVEVFLGICGANYGMCSCLLDTYTCNNINGFFPGASCGNNNADQCGAKPLPEKCIQDGYSQLLHDMNTDRVREGKKVYALWTSVDDIVAPNDLVWARYSSQFPTMDQQYIFTNLTHMQVKELTVDLQFRLLNPGGNMEKPFSQPFLTL</sequence>
<organism evidence="2 3">
    <name type="scientific">Mesorhabditis belari</name>
    <dbReference type="NCBI Taxonomy" id="2138241"/>
    <lineage>
        <taxon>Eukaryota</taxon>
        <taxon>Metazoa</taxon>
        <taxon>Ecdysozoa</taxon>
        <taxon>Nematoda</taxon>
        <taxon>Chromadorea</taxon>
        <taxon>Rhabditida</taxon>
        <taxon>Rhabditina</taxon>
        <taxon>Rhabditomorpha</taxon>
        <taxon>Rhabditoidea</taxon>
        <taxon>Rhabditidae</taxon>
        <taxon>Mesorhabditinae</taxon>
        <taxon>Mesorhabditis</taxon>
    </lineage>
</organism>
<keyword evidence="2" id="KW-1185">Reference proteome</keyword>
<dbReference type="GO" id="GO:0016298">
    <property type="term" value="F:lipase activity"/>
    <property type="evidence" value="ECO:0007669"/>
    <property type="project" value="TreeGrafter"/>
</dbReference>
<dbReference type="Pfam" id="PF01674">
    <property type="entry name" value="Lipase_2"/>
    <property type="match status" value="1"/>
</dbReference>
<dbReference type="SUPFAM" id="SSF53474">
    <property type="entry name" value="alpha/beta-Hydrolases"/>
    <property type="match status" value="1"/>
</dbReference>
<dbReference type="Proteomes" id="UP000887575">
    <property type="component" value="Unassembled WGS sequence"/>
</dbReference>
<evidence type="ECO:0000313" key="3">
    <source>
        <dbReference type="WBParaSite" id="MBELARI_LOCUS18785"/>
    </source>
</evidence>
<evidence type="ECO:0000313" key="2">
    <source>
        <dbReference type="Proteomes" id="UP000887575"/>
    </source>
</evidence>
<dbReference type="GO" id="GO:0016042">
    <property type="term" value="P:lipid catabolic process"/>
    <property type="evidence" value="ECO:0007669"/>
    <property type="project" value="InterPro"/>
</dbReference>
<dbReference type="PANTHER" id="PTHR32015:SF11">
    <property type="entry name" value="LIPASE"/>
    <property type="match status" value="1"/>
</dbReference>
<dbReference type="Gene3D" id="3.40.50.1820">
    <property type="entry name" value="alpha/beta hydrolase"/>
    <property type="match status" value="1"/>
</dbReference>
<dbReference type="AlphaFoldDB" id="A0AAF3EX84"/>
<feature type="signal peptide" evidence="1">
    <location>
        <begin position="1"/>
        <end position="17"/>
    </location>
</feature>
<protein>
    <submittedName>
        <fullName evidence="3">Lipase</fullName>
    </submittedName>
</protein>
<dbReference type="PANTHER" id="PTHR32015">
    <property type="entry name" value="FASTING INDUCED LIPASE"/>
    <property type="match status" value="1"/>
</dbReference>